<evidence type="ECO:0000313" key="3">
    <source>
        <dbReference type="Proteomes" id="UP000252023"/>
    </source>
</evidence>
<protein>
    <submittedName>
        <fullName evidence="2">Esterase-like activity of phytase family protein</fullName>
    </submittedName>
</protein>
<dbReference type="PIRSF" id="PIRSF031900">
    <property type="entry name" value="UCP031900"/>
    <property type="match status" value="1"/>
</dbReference>
<sequence>MHRSRPRPVDMPLTAGGKGRLSARIGSAAALAVVVAAGADPASAARVTYVGTYVWQSDEPTFGGFSGLEVSDDGSRYWALSDRATIRWGSFERDRAGRIRGMTTAGTAALRSTKGAPLKPGYEGDSEGLAIAPDGTIWVSFEGLNRVVSYATPDSSAQAIPLPPAFTDLPDNGGLEALAVLPEGTLLTVPERSGGTDKPYQFYRFRDGAWDQPFTMPRSDSWLPVGADVGSDGRLYLLERNFRGIMGFASRVRRFDIAEDGLSGGEVLLTTSPGQYDNLEGLAVWRNDRGIHLTMISDDNFLIFQRTELVEYRVTD</sequence>
<dbReference type="KEGG" id="pars:DRW48_05275"/>
<dbReference type="InterPro" id="IPR014567">
    <property type="entry name" value="UCP031900"/>
</dbReference>
<feature type="domain" description="Phytase-like" evidence="1">
    <location>
        <begin position="61"/>
        <end position="301"/>
    </location>
</feature>
<evidence type="ECO:0000259" key="1">
    <source>
        <dbReference type="Pfam" id="PF13449"/>
    </source>
</evidence>
<dbReference type="AlphaFoldDB" id="A0A344PIG6"/>
<reference evidence="3" key="1">
    <citation type="submission" date="2018-07" db="EMBL/GenBank/DDBJ databases">
        <title>Genome sequencing of Paracoccus sp. SC2-6.</title>
        <authorList>
            <person name="Heo J."/>
            <person name="Kim S.-J."/>
            <person name="Kwon S.-W."/>
        </authorList>
    </citation>
    <scope>NUCLEOTIDE SEQUENCE [LARGE SCALE GENOMIC DNA]</scope>
    <source>
        <strain evidence="3">SC2-6</strain>
    </source>
</reference>
<dbReference type="Pfam" id="PF13449">
    <property type="entry name" value="Phytase-like"/>
    <property type="match status" value="1"/>
</dbReference>
<dbReference type="OrthoDB" id="9798693at2"/>
<dbReference type="InterPro" id="IPR011042">
    <property type="entry name" value="6-blade_b-propeller_TolB-like"/>
</dbReference>
<dbReference type="InterPro" id="IPR027372">
    <property type="entry name" value="Phytase-like_dom"/>
</dbReference>
<dbReference type="SUPFAM" id="SSF101898">
    <property type="entry name" value="NHL repeat"/>
    <property type="match status" value="1"/>
</dbReference>
<accession>A0A344PIG6</accession>
<keyword evidence="3" id="KW-1185">Reference proteome</keyword>
<name>A0A344PIG6_9RHOB</name>
<gene>
    <name evidence="2" type="ORF">DRW48_05275</name>
</gene>
<dbReference type="EMBL" id="CP030918">
    <property type="protein sequence ID" value="AXC49171.1"/>
    <property type="molecule type" value="Genomic_DNA"/>
</dbReference>
<proteinExistence type="predicted"/>
<organism evidence="2 3">
    <name type="scientific">Paracoccus suum</name>
    <dbReference type="NCBI Taxonomy" id="2259340"/>
    <lineage>
        <taxon>Bacteria</taxon>
        <taxon>Pseudomonadati</taxon>
        <taxon>Pseudomonadota</taxon>
        <taxon>Alphaproteobacteria</taxon>
        <taxon>Rhodobacterales</taxon>
        <taxon>Paracoccaceae</taxon>
        <taxon>Paracoccus</taxon>
    </lineage>
</organism>
<evidence type="ECO:0000313" key="2">
    <source>
        <dbReference type="EMBL" id="AXC49171.1"/>
    </source>
</evidence>
<dbReference type="Gene3D" id="2.120.10.30">
    <property type="entry name" value="TolB, C-terminal domain"/>
    <property type="match status" value="1"/>
</dbReference>
<dbReference type="Proteomes" id="UP000252023">
    <property type="component" value="Chromosome"/>
</dbReference>